<evidence type="ECO:0008006" key="3">
    <source>
        <dbReference type="Google" id="ProtNLM"/>
    </source>
</evidence>
<organism evidence="1 2">
    <name type="scientific">Candidatus Vogelbacteria bacterium CG10_big_fil_rev_8_21_14_0_10_51_16</name>
    <dbReference type="NCBI Taxonomy" id="1975045"/>
    <lineage>
        <taxon>Bacteria</taxon>
        <taxon>Candidatus Vogeliibacteriota</taxon>
    </lineage>
</organism>
<gene>
    <name evidence="1" type="ORF">COV10_01305</name>
</gene>
<dbReference type="AlphaFoldDB" id="A0A2H0RF66"/>
<evidence type="ECO:0000313" key="2">
    <source>
        <dbReference type="Proteomes" id="UP000228767"/>
    </source>
</evidence>
<accession>A0A2H0RF66</accession>
<dbReference type="InterPro" id="IPR014942">
    <property type="entry name" value="AbiEii"/>
</dbReference>
<dbReference type="Pfam" id="PF08843">
    <property type="entry name" value="AbiEii"/>
    <property type="match status" value="1"/>
</dbReference>
<name>A0A2H0RF66_9BACT</name>
<comment type="caution">
    <text evidence="1">The sequence shown here is derived from an EMBL/GenBank/DDBJ whole genome shotgun (WGS) entry which is preliminary data.</text>
</comment>
<dbReference type="EMBL" id="PCYI01000006">
    <property type="protein sequence ID" value="PIR45143.1"/>
    <property type="molecule type" value="Genomic_DNA"/>
</dbReference>
<evidence type="ECO:0000313" key="1">
    <source>
        <dbReference type="EMBL" id="PIR45143.1"/>
    </source>
</evidence>
<sequence>MHTEILTREQVDLLPVIKKFGEQFGMVGGTAIALHIGHRESIDFDLFSEKEFRNSTITSKIKKLCPQAAISYEDAGQINLKVGEVKLTFYHYPYPVRYSEHFEDIINIPDLLSLAAMKVFAMGQRAKWKDYVDLYFILRDYHTIDDVTERAKELFGAMYNEKLCRVQLAYFEDIDYREPVVYRPGFEVEDGVVKDALTEFSLAG</sequence>
<protein>
    <recommendedName>
        <fullName evidence="3">Nucleotidyl transferase AbiEii/AbiGii toxin family protein</fullName>
    </recommendedName>
</protein>
<dbReference type="Proteomes" id="UP000228767">
    <property type="component" value="Unassembled WGS sequence"/>
</dbReference>
<proteinExistence type="predicted"/>
<reference evidence="1 2" key="1">
    <citation type="submission" date="2017-09" db="EMBL/GenBank/DDBJ databases">
        <title>Depth-based differentiation of microbial function through sediment-hosted aquifers and enrichment of novel symbionts in the deep terrestrial subsurface.</title>
        <authorList>
            <person name="Probst A.J."/>
            <person name="Ladd B."/>
            <person name="Jarett J.K."/>
            <person name="Geller-Mcgrath D.E."/>
            <person name="Sieber C.M."/>
            <person name="Emerson J.B."/>
            <person name="Anantharaman K."/>
            <person name="Thomas B.C."/>
            <person name="Malmstrom R."/>
            <person name="Stieglmeier M."/>
            <person name="Klingl A."/>
            <person name="Woyke T."/>
            <person name="Ryan C.M."/>
            <person name="Banfield J.F."/>
        </authorList>
    </citation>
    <scope>NUCLEOTIDE SEQUENCE [LARGE SCALE GENOMIC DNA]</scope>
    <source>
        <strain evidence="1">CG10_big_fil_rev_8_21_14_0_10_51_16</strain>
    </source>
</reference>